<proteinExistence type="predicted"/>
<feature type="compositionally biased region" description="Acidic residues" evidence="1">
    <location>
        <begin position="129"/>
        <end position="141"/>
    </location>
</feature>
<accession>A0AAV4BBS3</accession>
<sequence>MSSTQNVNYFKEKVILREEEKSLKEMLGKFQDQLNRLKIEELALLSHIKLQEERQTQEVTDPKVQMFIRKARADTHSETGSSVSSAVPVGVMYYKTQSKEVAIDEDLDLSVKASMSARESLRHGRGFADEEEEEEEEEEEVVDKGRQNQDKSKNHLYSYMDTL</sequence>
<dbReference type="InterPro" id="IPR029138">
    <property type="entry name" value="SNAPC5"/>
</dbReference>
<dbReference type="GO" id="GO:0006384">
    <property type="term" value="P:transcription initiation at RNA polymerase III promoter"/>
    <property type="evidence" value="ECO:0007669"/>
    <property type="project" value="InterPro"/>
</dbReference>
<reference evidence="2 3" key="1">
    <citation type="journal article" date="2021" name="Elife">
        <title>Chloroplast acquisition without the gene transfer in kleptoplastic sea slugs, Plakobranchus ocellatus.</title>
        <authorList>
            <person name="Maeda T."/>
            <person name="Takahashi S."/>
            <person name="Yoshida T."/>
            <person name="Shimamura S."/>
            <person name="Takaki Y."/>
            <person name="Nagai Y."/>
            <person name="Toyoda A."/>
            <person name="Suzuki Y."/>
            <person name="Arimoto A."/>
            <person name="Ishii H."/>
            <person name="Satoh N."/>
            <person name="Nishiyama T."/>
            <person name="Hasebe M."/>
            <person name="Maruyama T."/>
            <person name="Minagawa J."/>
            <person name="Obokata J."/>
            <person name="Shigenobu S."/>
        </authorList>
    </citation>
    <scope>NUCLEOTIDE SEQUENCE [LARGE SCALE GENOMIC DNA]</scope>
</reference>
<dbReference type="Proteomes" id="UP000735302">
    <property type="component" value="Unassembled WGS sequence"/>
</dbReference>
<keyword evidence="3" id="KW-1185">Reference proteome</keyword>
<feature type="compositionally biased region" description="Basic and acidic residues" evidence="1">
    <location>
        <begin position="119"/>
        <end position="128"/>
    </location>
</feature>
<organism evidence="2 3">
    <name type="scientific">Plakobranchus ocellatus</name>
    <dbReference type="NCBI Taxonomy" id="259542"/>
    <lineage>
        <taxon>Eukaryota</taxon>
        <taxon>Metazoa</taxon>
        <taxon>Spiralia</taxon>
        <taxon>Lophotrochozoa</taxon>
        <taxon>Mollusca</taxon>
        <taxon>Gastropoda</taxon>
        <taxon>Heterobranchia</taxon>
        <taxon>Euthyneura</taxon>
        <taxon>Panpulmonata</taxon>
        <taxon>Sacoglossa</taxon>
        <taxon>Placobranchoidea</taxon>
        <taxon>Plakobranchidae</taxon>
        <taxon>Plakobranchus</taxon>
    </lineage>
</organism>
<dbReference type="EMBL" id="BLXT01005203">
    <property type="protein sequence ID" value="GFO20801.1"/>
    <property type="molecule type" value="Genomic_DNA"/>
</dbReference>
<dbReference type="AlphaFoldDB" id="A0AAV4BBS3"/>
<dbReference type="GO" id="GO:0005634">
    <property type="term" value="C:nucleus"/>
    <property type="evidence" value="ECO:0007669"/>
    <property type="project" value="InterPro"/>
</dbReference>
<feature type="compositionally biased region" description="Basic and acidic residues" evidence="1">
    <location>
        <begin position="142"/>
        <end position="153"/>
    </location>
</feature>
<dbReference type="GO" id="GO:0006366">
    <property type="term" value="P:transcription by RNA polymerase II"/>
    <property type="evidence" value="ECO:0007669"/>
    <property type="project" value="InterPro"/>
</dbReference>
<comment type="caution">
    <text evidence="2">The sequence shown here is derived from an EMBL/GenBank/DDBJ whole genome shotgun (WGS) entry which is preliminary data.</text>
</comment>
<gene>
    <name evidence="2" type="ORF">PoB_004730600</name>
</gene>
<name>A0AAV4BBS3_9GAST</name>
<evidence type="ECO:0000313" key="2">
    <source>
        <dbReference type="EMBL" id="GFO20801.1"/>
    </source>
</evidence>
<evidence type="ECO:0000256" key="1">
    <source>
        <dbReference type="SAM" id="MobiDB-lite"/>
    </source>
</evidence>
<dbReference type="Pfam" id="PF15497">
    <property type="entry name" value="SNAPC5"/>
    <property type="match status" value="1"/>
</dbReference>
<evidence type="ECO:0000313" key="3">
    <source>
        <dbReference type="Proteomes" id="UP000735302"/>
    </source>
</evidence>
<protein>
    <submittedName>
        <fullName evidence="2">Uncharacterized protein</fullName>
    </submittedName>
</protein>
<feature type="region of interest" description="Disordered" evidence="1">
    <location>
        <begin position="117"/>
        <end position="163"/>
    </location>
</feature>